<keyword evidence="3 5" id="KW-0067">ATP-binding</keyword>
<sequence length="273" mass="30452">MTKSIHNNLDRHKIAEIQPLMQIHQLSLFYNQKPAFKDVTLSIPQNSITAIVGASGCGKSSFLICLNRLSDLIPGCTVSGHIQLGTLNILSPKANTTALRRRIGTIFQKPNPFPMSIKKNITFPLKEHGVKDSQQRHNIVEQVLKDVGLWSEVKDRLQDNALTLSGGQKQRLCIARTLALQPEILLMDEPCSALDPISSGIVEDLILRLRQKYNYTIIIVTHNLAQAKRIADYTALFWVDKGCGRLIEFAPAEQFFNAPNNELTKAYVNGIKG</sequence>
<dbReference type="Gene3D" id="3.40.50.300">
    <property type="entry name" value="P-loop containing nucleotide triphosphate hydrolases"/>
    <property type="match status" value="1"/>
</dbReference>
<accession>A0A563W574</accession>
<evidence type="ECO:0000259" key="4">
    <source>
        <dbReference type="PROSITE" id="PS50893"/>
    </source>
</evidence>
<proteinExistence type="predicted"/>
<dbReference type="GO" id="GO:0016020">
    <property type="term" value="C:membrane"/>
    <property type="evidence" value="ECO:0007669"/>
    <property type="project" value="InterPro"/>
</dbReference>
<evidence type="ECO:0000313" key="5">
    <source>
        <dbReference type="EMBL" id="VEP18852.1"/>
    </source>
</evidence>
<dbReference type="EC" id="3.6.3.27" evidence="5"/>
<dbReference type="GO" id="GO:0035435">
    <property type="term" value="P:phosphate ion transmembrane transport"/>
    <property type="evidence" value="ECO:0007669"/>
    <property type="project" value="InterPro"/>
</dbReference>
<dbReference type="InterPro" id="IPR005670">
    <property type="entry name" value="PstB-like"/>
</dbReference>
<dbReference type="PANTHER" id="PTHR43423:SF1">
    <property type="entry name" value="ABC TRANSPORTER I FAMILY MEMBER 17"/>
    <property type="match status" value="1"/>
</dbReference>
<dbReference type="PANTHER" id="PTHR43423">
    <property type="entry name" value="ABC TRANSPORTER I FAMILY MEMBER 17"/>
    <property type="match status" value="1"/>
</dbReference>
<keyword evidence="2" id="KW-0547">Nucleotide-binding</keyword>
<dbReference type="CDD" id="cd03260">
    <property type="entry name" value="ABC_PstB_phosphate_transporter"/>
    <property type="match status" value="1"/>
</dbReference>
<dbReference type="SMART" id="SM00382">
    <property type="entry name" value="AAA"/>
    <property type="match status" value="1"/>
</dbReference>
<evidence type="ECO:0000256" key="3">
    <source>
        <dbReference type="ARBA" id="ARBA00022840"/>
    </source>
</evidence>
<dbReference type="OrthoDB" id="9802185at2"/>
<dbReference type="SUPFAM" id="SSF52540">
    <property type="entry name" value="P-loop containing nucleoside triphosphate hydrolases"/>
    <property type="match status" value="1"/>
</dbReference>
<dbReference type="GO" id="GO:0005315">
    <property type="term" value="F:phosphate transmembrane transporter activity"/>
    <property type="evidence" value="ECO:0007669"/>
    <property type="project" value="InterPro"/>
</dbReference>
<dbReference type="InterPro" id="IPR017871">
    <property type="entry name" value="ABC_transporter-like_CS"/>
</dbReference>
<dbReference type="GO" id="GO:0016887">
    <property type="term" value="F:ATP hydrolysis activity"/>
    <property type="evidence" value="ECO:0007669"/>
    <property type="project" value="InterPro"/>
</dbReference>
<gene>
    <name evidence="5" type="primary">pstB</name>
    <name evidence="5" type="ORF">H1P_930022</name>
</gene>
<feature type="domain" description="ABC transporter" evidence="4">
    <location>
        <begin position="21"/>
        <end position="268"/>
    </location>
</feature>
<dbReference type="AlphaFoldDB" id="A0A563W574"/>
<dbReference type="RefSeq" id="WP_144868387.1">
    <property type="nucleotide sequence ID" value="NZ_LR213850.1"/>
</dbReference>
<dbReference type="InterPro" id="IPR003439">
    <property type="entry name" value="ABC_transporter-like_ATP-bd"/>
</dbReference>
<keyword evidence="5" id="KW-0378">Hydrolase</keyword>
<evidence type="ECO:0000256" key="1">
    <source>
        <dbReference type="ARBA" id="ARBA00022448"/>
    </source>
</evidence>
<dbReference type="InterPro" id="IPR003593">
    <property type="entry name" value="AAA+_ATPase"/>
</dbReference>
<name>A0A563W574_9CYAN</name>
<dbReference type="EMBL" id="CAACVJ010000702">
    <property type="protein sequence ID" value="VEP18852.1"/>
    <property type="molecule type" value="Genomic_DNA"/>
</dbReference>
<protein>
    <submittedName>
        <fullName evidence="5">Phosphate import ATP-binding protein PstB 1</fullName>
        <ecNumber evidence="5">3.6.3.27</ecNumber>
    </submittedName>
</protein>
<reference evidence="5 6" key="1">
    <citation type="submission" date="2019-01" db="EMBL/GenBank/DDBJ databases">
        <authorList>
            <person name="Brito A."/>
        </authorList>
    </citation>
    <scope>NUCLEOTIDE SEQUENCE [LARGE SCALE GENOMIC DNA]</scope>
    <source>
        <strain evidence="5">1</strain>
    </source>
</reference>
<keyword evidence="1" id="KW-0813">Transport</keyword>
<dbReference type="GO" id="GO:0005524">
    <property type="term" value="F:ATP binding"/>
    <property type="evidence" value="ECO:0007669"/>
    <property type="project" value="UniProtKB-KW"/>
</dbReference>
<evidence type="ECO:0000256" key="2">
    <source>
        <dbReference type="ARBA" id="ARBA00022741"/>
    </source>
</evidence>
<dbReference type="PROSITE" id="PS00211">
    <property type="entry name" value="ABC_TRANSPORTER_1"/>
    <property type="match status" value="1"/>
</dbReference>
<keyword evidence="6" id="KW-1185">Reference proteome</keyword>
<organism evidence="5 6">
    <name type="scientific">Hyella patelloides LEGE 07179</name>
    <dbReference type="NCBI Taxonomy" id="945734"/>
    <lineage>
        <taxon>Bacteria</taxon>
        <taxon>Bacillati</taxon>
        <taxon>Cyanobacteriota</taxon>
        <taxon>Cyanophyceae</taxon>
        <taxon>Pleurocapsales</taxon>
        <taxon>Hyellaceae</taxon>
        <taxon>Hyella</taxon>
    </lineage>
</organism>
<dbReference type="Proteomes" id="UP000320055">
    <property type="component" value="Unassembled WGS sequence"/>
</dbReference>
<dbReference type="Pfam" id="PF00005">
    <property type="entry name" value="ABC_tran"/>
    <property type="match status" value="1"/>
</dbReference>
<dbReference type="InterPro" id="IPR027417">
    <property type="entry name" value="P-loop_NTPase"/>
</dbReference>
<evidence type="ECO:0000313" key="6">
    <source>
        <dbReference type="Proteomes" id="UP000320055"/>
    </source>
</evidence>
<dbReference type="PROSITE" id="PS50893">
    <property type="entry name" value="ABC_TRANSPORTER_2"/>
    <property type="match status" value="1"/>
</dbReference>